<feature type="transmembrane region" description="Helical" evidence="10">
    <location>
        <begin position="54"/>
        <end position="81"/>
    </location>
</feature>
<evidence type="ECO:0000256" key="5">
    <source>
        <dbReference type="ARBA" id="ARBA00022692"/>
    </source>
</evidence>
<evidence type="ECO:0000256" key="8">
    <source>
        <dbReference type="ARBA" id="ARBA00023136"/>
    </source>
</evidence>
<evidence type="ECO:0000256" key="2">
    <source>
        <dbReference type="ARBA" id="ARBA00022448"/>
    </source>
</evidence>
<evidence type="ECO:0000256" key="3">
    <source>
        <dbReference type="ARBA" id="ARBA00022449"/>
    </source>
</evidence>
<keyword evidence="7" id="KW-0406">Ion transport</keyword>
<dbReference type="PIRSF" id="PIRSF006603">
    <property type="entry name" value="DinF"/>
    <property type="match status" value="1"/>
</dbReference>
<evidence type="ECO:0000256" key="1">
    <source>
        <dbReference type="ARBA" id="ARBA00004429"/>
    </source>
</evidence>
<keyword evidence="12" id="KW-1185">Reference proteome</keyword>
<dbReference type="EMBL" id="CP089977">
    <property type="protein sequence ID" value="UXZ05486.1"/>
    <property type="molecule type" value="Genomic_DNA"/>
</dbReference>
<evidence type="ECO:0000256" key="9">
    <source>
        <dbReference type="ARBA" id="ARBA00031636"/>
    </source>
</evidence>
<dbReference type="InterPro" id="IPR048279">
    <property type="entry name" value="MdtK-like"/>
</dbReference>
<organism evidence="11 12">
    <name type="scientific">Moraxella nasicaprae</name>
    <dbReference type="NCBI Taxonomy" id="2904122"/>
    <lineage>
        <taxon>Bacteria</taxon>
        <taxon>Pseudomonadati</taxon>
        <taxon>Pseudomonadota</taxon>
        <taxon>Gammaproteobacteria</taxon>
        <taxon>Moraxellales</taxon>
        <taxon>Moraxellaceae</taxon>
        <taxon>Moraxella</taxon>
    </lineage>
</organism>
<comment type="subcellular location">
    <subcellularLocation>
        <location evidence="1">Cell inner membrane</location>
        <topology evidence="1">Multi-pass membrane protein</topology>
    </subcellularLocation>
</comment>
<dbReference type="InterPro" id="IPR050222">
    <property type="entry name" value="MATE_MdtK"/>
</dbReference>
<dbReference type="CDD" id="cd13131">
    <property type="entry name" value="MATE_NorM_like"/>
    <property type="match status" value="1"/>
</dbReference>
<feature type="transmembrane region" description="Helical" evidence="10">
    <location>
        <begin position="400"/>
        <end position="420"/>
    </location>
</feature>
<evidence type="ECO:0000256" key="7">
    <source>
        <dbReference type="ARBA" id="ARBA00023065"/>
    </source>
</evidence>
<name>A0ABY6F5W3_9GAMM</name>
<keyword evidence="8 10" id="KW-0472">Membrane</keyword>
<evidence type="ECO:0000256" key="6">
    <source>
        <dbReference type="ARBA" id="ARBA00022989"/>
    </source>
</evidence>
<dbReference type="PANTHER" id="PTHR43298">
    <property type="entry name" value="MULTIDRUG RESISTANCE PROTEIN NORM-RELATED"/>
    <property type="match status" value="1"/>
</dbReference>
<protein>
    <recommendedName>
        <fullName evidence="9">Multidrug-efflux transporter</fullName>
    </recommendedName>
</protein>
<feature type="transmembrane region" description="Helical" evidence="10">
    <location>
        <begin position="139"/>
        <end position="156"/>
    </location>
</feature>
<evidence type="ECO:0000256" key="4">
    <source>
        <dbReference type="ARBA" id="ARBA00022475"/>
    </source>
</evidence>
<evidence type="ECO:0000313" key="12">
    <source>
        <dbReference type="Proteomes" id="UP001063782"/>
    </source>
</evidence>
<proteinExistence type="predicted"/>
<gene>
    <name evidence="11" type="ORF">LU297_03300</name>
</gene>
<feature type="transmembrane region" description="Helical" evidence="10">
    <location>
        <begin position="101"/>
        <end position="119"/>
    </location>
</feature>
<keyword evidence="3" id="KW-0050">Antiport</keyword>
<accession>A0ABY6F5W3</accession>
<dbReference type="PANTHER" id="PTHR43298:SF2">
    <property type="entry name" value="FMN_FAD EXPORTER YEEO-RELATED"/>
    <property type="match status" value="1"/>
</dbReference>
<reference evidence="11" key="1">
    <citation type="submission" date="2021-12" db="EMBL/GenBank/DDBJ databases">
        <title>taxonomy of Moraxella sp. ZY201224.</title>
        <authorList>
            <person name="Li F."/>
        </authorList>
    </citation>
    <scope>NUCLEOTIDE SEQUENCE</scope>
    <source>
        <strain evidence="11">ZY201224</strain>
    </source>
</reference>
<feature type="transmembrane region" description="Helical" evidence="10">
    <location>
        <begin position="168"/>
        <end position="190"/>
    </location>
</feature>
<evidence type="ECO:0000256" key="10">
    <source>
        <dbReference type="SAM" id="Phobius"/>
    </source>
</evidence>
<feature type="transmembrane region" description="Helical" evidence="10">
    <location>
        <begin position="325"/>
        <end position="348"/>
    </location>
</feature>
<feature type="transmembrane region" description="Helical" evidence="10">
    <location>
        <begin position="426"/>
        <end position="448"/>
    </location>
</feature>
<keyword evidence="4" id="KW-1003">Cell membrane</keyword>
<feature type="transmembrane region" description="Helical" evidence="10">
    <location>
        <begin position="284"/>
        <end position="304"/>
    </location>
</feature>
<sequence>MFFDLRQHSWHSYKKELSALTTLTLPMLLAQIAQVGTGFVDTIMAGGAGKEHLAAVALGSSLFFTIYVTLMGVMTAVNPMLAQLYGANHTTQIGVLGRQGIWFGLFCGLVGMGLVWLAIAPFQAWLDVSQTTLGITAEYLWFIGLAMPAAMVHRALHAYASSLNRPRTIMWVSWLCFFLNIPLNYIFVYGKFGMPSLGGAGCGLATAVVFWVNAIVLWIYIAKDRYFAPFGLMQRFDLPDLRQFAAMLKLGVPIGFSFFLEVSLFTCIMFLLAKLDGNSEDFVAAQQIVMSLTSLIFMIPSSLGNASTVRVGQALGANQPAQARYNAGVAISLSMVLSVVTAIGLIVLRTPVARMYTDDVAVLDIATTLLLFSAAFQLVDAVQCVSSCALRGYKVSTMPMIIHIISFWGCGLIPGYYLAFHQQMGIYGFWTALVISLGVAAVWLTWYLEIHSKKNSAGNQRMPLAQE</sequence>
<feature type="transmembrane region" description="Helical" evidence="10">
    <location>
        <begin position="196"/>
        <end position="221"/>
    </location>
</feature>
<dbReference type="NCBIfam" id="TIGR00797">
    <property type="entry name" value="matE"/>
    <property type="match status" value="1"/>
</dbReference>
<evidence type="ECO:0000313" key="11">
    <source>
        <dbReference type="EMBL" id="UXZ05486.1"/>
    </source>
</evidence>
<dbReference type="Pfam" id="PF01554">
    <property type="entry name" value="MatE"/>
    <property type="match status" value="2"/>
</dbReference>
<dbReference type="Proteomes" id="UP001063782">
    <property type="component" value="Chromosome"/>
</dbReference>
<dbReference type="RefSeq" id="WP_263076985.1">
    <property type="nucleotide sequence ID" value="NZ_CP089977.1"/>
</dbReference>
<feature type="transmembrane region" description="Helical" evidence="10">
    <location>
        <begin position="360"/>
        <end position="379"/>
    </location>
</feature>
<dbReference type="InterPro" id="IPR002528">
    <property type="entry name" value="MATE_fam"/>
</dbReference>
<keyword evidence="6 10" id="KW-1133">Transmembrane helix</keyword>
<keyword evidence="2" id="KW-0813">Transport</keyword>
<feature type="transmembrane region" description="Helical" evidence="10">
    <location>
        <begin position="250"/>
        <end position="272"/>
    </location>
</feature>
<keyword evidence="5 10" id="KW-0812">Transmembrane</keyword>